<dbReference type="STRING" id="1802270.A3C07_03995"/>
<dbReference type="Proteomes" id="UP000179023">
    <property type="component" value="Unassembled WGS sequence"/>
</dbReference>
<gene>
    <name evidence="1" type="ORF">A3C07_03995</name>
</gene>
<organism evidence="1 2">
    <name type="scientific">Candidatus Sungbacteria bacterium RIFCSPHIGHO2_02_FULL_47_11</name>
    <dbReference type="NCBI Taxonomy" id="1802270"/>
    <lineage>
        <taxon>Bacteria</taxon>
        <taxon>Candidatus Sungiibacteriota</taxon>
    </lineage>
</organism>
<evidence type="ECO:0000313" key="2">
    <source>
        <dbReference type="Proteomes" id="UP000179023"/>
    </source>
</evidence>
<protein>
    <submittedName>
        <fullName evidence="1">Uncharacterized protein</fullName>
    </submittedName>
</protein>
<dbReference type="AlphaFoldDB" id="A0A1G2KJM0"/>
<proteinExistence type="predicted"/>
<reference evidence="1 2" key="1">
    <citation type="journal article" date="2016" name="Nat. Commun.">
        <title>Thousands of microbial genomes shed light on interconnected biogeochemical processes in an aquifer system.</title>
        <authorList>
            <person name="Anantharaman K."/>
            <person name="Brown C.T."/>
            <person name="Hug L.A."/>
            <person name="Sharon I."/>
            <person name="Castelle C.J."/>
            <person name="Probst A.J."/>
            <person name="Thomas B.C."/>
            <person name="Singh A."/>
            <person name="Wilkins M.J."/>
            <person name="Karaoz U."/>
            <person name="Brodie E.L."/>
            <person name="Williams K.H."/>
            <person name="Hubbard S.S."/>
            <person name="Banfield J.F."/>
        </authorList>
    </citation>
    <scope>NUCLEOTIDE SEQUENCE [LARGE SCALE GENOMIC DNA]</scope>
</reference>
<accession>A0A1G2KJM0</accession>
<name>A0A1G2KJM0_9BACT</name>
<sequence length="143" mass="16431">MVSAFVFKKTLQFLCEITSGENLRENSIVKEFVATALFKPREVEKKTESGPIRRTYYETVTPHDKNYFWAVVDVLRQKSFSVYVFDGTRVAVARLILAAPIAAEERIEFLQLLLSVPEEQVESLKINIESDFNNLLIKLDEVV</sequence>
<dbReference type="EMBL" id="MHQI01000062">
    <property type="protein sequence ID" value="OGZ98588.1"/>
    <property type="molecule type" value="Genomic_DNA"/>
</dbReference>
<evidence type="ECO:0000313" key="1">
    <source>
        <dbReference type="EMBL" id="OGZ98588.1"/>
    </source>
</evidence>
<comment type="caution">
    <text evidence="1">The sequence shown here is derived from an EMBL/GenBank/DDBJ whole genome shotgun (WGS) entry which is preliminary data.</text>
</comment>